<dbReference type="GO" id="GO:0047499">
    <property type="term" value="F:calcium-independent phospholipase A2 activity"/>
    <property type="evidence" value="ECO:0007669"/>
    <property type="project" value="TreeGrafter"/>
</dbReference>
<dbReference type="InterPro" id="IPR002641">
    <property type="entry name" value="PNPLA_dom"/>
</dbReference>
<evidence type="ECO:0000256" key="3">
    <source>
        <dbReference type="ARBA" id="ARBA00023098"/>
    </source>
</evidence>
<dbReference type="Pfam" id="PF01734">
    <property type="entry name" value="Patatin"/>
    <property type="match status" value="1"/>
</dbReference>
<keyword evidence="3 4" id="KW-0443">Lipid metabolism</keyword>
<dbReference type="SUPFAM" id="SSF52151">
    <property type="entry name" value="FabD/lysophospholipase-like"/>
    <property type="match status" value="1"/>
</dbReference>
<name>A0A0C2WHN5_SERVB</name>
<dbReference type="GO" id="GO:0016020">
    <property type="term" value="C:membrane"/>
    <property type="evidence" value="ECO:0007669"/>
    <property type="project" value="TreeGrafter"/>
</dbReference>
<protein>
    <recommendedName>
        <fullName evidence="5">PNPLA domain-containing protein</fullName>
    </recommendedName>
</protein>
<dbReference type="STRING" id="933852.A0A0C2WHN5"/>
<dbReference type="Gene3D" id="3.40.1090.10">
    <property type="entry name" value="Cytosolic phospholipase A2 catalytic domain"/>
    <property type="match status" value="1"/>
</dbReference>
<gene>
    <name evidence="6" type="ORF">M408DRAFT_330897</name>
</gene>
<comment type="caution">
    <text evidence="4">Lacks conserved residue(s) required for the propagation of feature annotation.</text>
</comment>
<accession>A0A0C2WHN5</accession>
<dbReference type="GO" id="GO:0016042">
    <property type="term" value="P:lipid catabolic process"/>
    <property type="evidence" value="ECO:0007669"/>
    <property type="project" value="UniProtKB-UniRule"/>
</dbReference>
<evidence type="ECO:0000256" key="4">
    <source>
        <dbReference type="PROSITE-ProRule" id="PRU01161"/>
    </source>
</evidence>
<evidence type="ECO:0000313" key="6">
    <source>
        <dbReference type="EMBL" id="KIM25898.1"/>
    </source>
</evidence>
<evidence type="ECO:0000313" key="7">
    <source>
        <dbReference type="Proteomes" id="UP000054097"/>
    </source>
</evidence>
<sequence>MDKVAWDLKLTYTPRPCEYFDLIGGTSTGGIIAVLLGRLRLSVDECLDIYSELSEQVFATQRFGNGRGIIRSRYDHTILERVIKEKLVQVQDEKDTVVVGAKPACMSQGANEMMKDNHSDICRTFVTATPANDVRTSHPSLFRTYDGRKNAAEDQLECEIWKALRATSAAPTFFDPIEINGLEYVDGGFGCNNPVLAVYEEAQAIWPGRNIGCIVSIGTGIPKVQTVDQIPSLCTLNFGEWGRTVLGWVDVLQRVATDCNIAHDDMTRRFMGKKKYFRFNVQQGAQFVPLDAWEQLPNLAVHTEA</sequence>
<reference evidence="6 7" key="1">
    <citation type="submission" date="2014-04" db="EMBL/GenBank/DDBJ databases">
        <authorList>
            <consortium name="DOE Joint Genome Institute"/>
            <person name="Kuo A."/>
            <person name="Zuccaro A."/>
            <person name="Kohler A."/>
            <person name="Nagy L.G."/>
            <person name="Floudas D."/>
            <person name="Copeland A."/>
            <person name="Barry K.W."/>
            <person name="Cichocki N."/>
            <person name="Veneault-Fourrey C."/>
            <person name="LaButti K."/>
            <person name="Lindquist E.A."/>
            <person name="Lipzen A."/>
            <person name="Lundell T."/>
            <person name="Morin E."/>
            <person name="Murat C."/>
            <person name="Sun H."/>
            <person name="Tunlid A."/>
            <person name="Henrissat B."/>
            <person name="Grigoriev I.V."/>
            <person name="Hibbett D.S."/>
            <person name="Martin F."/>
            <person name="Nordberg H.P."/>
            <person name="Cantor M.N."/>
            <person name="Hua S.X."/>
        </authorList>
    </citation>
    <scope>NUCLEOTIDE SEQUENCE [LARGE SCALE GENOMIC DNA]</scope>
    <source>
        <strain evidence="6 7">MAFF 305830</strain>
    </source>
</reference>
<dbReference type="PANTHER" id="PTHR24185:SF1">
    <property type="entry name" value="CALCIUM-INDEPENDENT PHOSPHOLIPASE A2-GAMMA"/>
    <property type="match status" value="1"/>
</dbReference>
<organism evidence="6 7">
    <name type="scientific">Serendipita vermifera MAFF 305830</name>
    <dbReference type="NCBI Taxonomy" id="933852"/>
    <lineage>
        <taxon>Eukaryota</taxon>
        <taxon>Fungi</taxon>
        <taxon>Dikarya</taxon>
        <taxon>Basidiomycota</taxon>
        <taxon>Agaricomycotina</taxon>
        <taxon>Agaricomycetes</taxon>
        <taxon>Sebacinales</taxon>
        <taxon>Serendipitaceae</taxon>
        <taxon>Serendipita</taxon>
    </lineage>
</organism>
<dbReference type="PANTHER" id="PTHR24185">
    <property type="entry name" value="CALCIUM-INDEPENDENT PHOSPHOLIPASE A2-GAMMA"/>
    <property type="match status" value="1"/>
</dbReference>
<keyword evidence="2 4" id="KW-0442">Lipid degradation</keyword>
<dbReference type="PROSITE" id="PS51635">
    <property type="entry name" value="PNPLA"/>
    <property type="match status" value="1"/>
</dbReference>
<evidence type="ECO:0000259" key="5">
    <source>
        <dbReference type="PROSITE" id="PS51635"/>
    </source>
</evidence>
<dbReference type="InterPro" id="IPR016035">
    <property type="entry name" value="Acyl_Trfase/lysoPLipase"/>
</dbReference>
<feature type="active site" description="Nucleophile" evidence="4">
    <location>
        <position position="27"/>
    </location>
</feature>
<dbReference type="Proteomes" id="UP000054097">
    <property type="component" value="Unassembled WGS sequence"/>
</dbReference>
<dbReference type="OrthoDB" id="630895at2759"/>
<evidence type="ECO:0000256" key="2">
    <source>
        <dbReference type="ARBA" id="ARBA00022963"/>
    </source>
</evidence>
<dbReference type="EMBL" id="KN824310">
    <property type="protein sequence ID" value="KIM25898.1"/>
    <property type="molecule type" value="Genomic_DNA"/>
</dbReference>
<feature type="active site" description="Proton acceptor" evidence="4">
    <location>
        <position position="186"/>
    </location>
</feature>
<proteinExistence type="predicted"/>
<dbReference type="AlphaFoldDB" id="A0A0C2WHN5"/>
<dbReference type="HOGENOM" id="CLU_000288_144_2_1"/>
<feature type="short sequence motif" description="DGA/G" evidence="4">
    <location>
        <begin position="186"/>
        <end position="188"/>
    </location>
</feature>
<dbReference type="GO" id="GO:0019369">
    <property type="term" value="P:arachidonate metabolic process"/>
    <property type="evidence" value="ECO:0007669"/>
    <property type="project" value="TreeGrafter"/>
</dbReference>
<feature type="short sequence motif" description="GXSXG" evidence="4">
    <location>
        <begin position="25"/>
        <end position="29"/>
    </location>
</feature>
<reference evidence="7" key="2">
    <citation type="submission" date="2015-01" db="EMBL/GenBank/DDBJ databases">
        <title>Evolutionary Origins and Diversification of the Mycorrhizal Mutualists.</title>
        <authorList>
            <consortium name="DOE Joint Genome Institute"/>
            <consortium name="Mycorrhizal Genomics Consortium"/>
            <person name="Kohler A."/>
            <person name="Kuo A."/>
            <person name="Nagy L.G."/>
            <person name="Floudas D."/>
            <person name="Copeland A."/>
            <person name="Barry K.W."/>
            <person name="Cichocki N."/>
            <person name="Veneault-Fourrey C."/>
            <person name="LaButti K."/>
            <person name="Lindquist E.A."/>
            <person name="Lipzen A."/>
            <person name="Lundell T."/>
            <person name="Morin E."/>
            <person name="Murat C."/>
            <person name="Riley R."/>
            <person name="Ohm R."/>
            <person name="Sun H."/>
            <person name="Tunlid A."/>
            <person name="Henrissat B."/>
            <person name="Grigoriev I.V."/>
            <person name="Hibbett D.S."/>
            <person name="Martin F."/>
        </authorList>
    </citation>
    <scope>NUCLEOTIDE SEQUENCE [LARGE SCALE GENOMIC DNA]</scope>
    <source>
        <strain evidence="7">MAFF 305830</strain>
    </source>
</reference>
<dbReference type="GO" id="GO:0046486">
    <property type="term" value="P:glycerolipid metabolic process"/>
    <property type="evidence" value="ECO:0007669"/>
    <property type="project" value="UniProtKB-ARBA"/>
</dbReference>
<feature type="domain" description="PNPLA" evidence="5">
    <location>
        <begin position="1"/>
        <end position="199"/>
    </location>
</feature>
<evidence type="ECO:0000256" key="1">
    <source>
        <dbReference type="ARBA" id="ARBA00022801"/>
    </source>
</evidence>
<keyword evidence="7" id="KW-1185">Reference proteome</keyword>
<keyword evidence="1 4" id="KW-0378">Hydrolase</keyword>